<comment type="caution">
    <text evidence="2">The sequence shown here is derived from an EMBL/GenBank/DDBJ whole genome shotgun (WGS) entry which is preliminary data.</text>
</comment>
<feature type="non-terminal residue" evidence="2">
    <location>
        <position position="1"/>
    </location>
</feature>
<organism evidence="2 3">
    <name type="scientific">Thauera phenylacetica B4P</name>
    <dbReference type="NCBI Taxonomy" id="1234382"/>
    <lineage>
        <taxon>Bacteria</taxon>
        <taxon>Pseudomonadati</taxon>
        <taxon>Pseudomonadota</taxon>
        <taxon>Betaproteobacteria</taxon>
        <taxon>Rhodocyclales</taxon>
        <taxon>Zoogloeaceae</taxon>
        <taxon>Thauera</taxon>
    </lineage>
</organism>
<evidence type="ECO:0000259" key="1">
    <source>
        <dbReference type="Pfam" id="PF13478"/>
    </source>
</evidence>
<feature type="domain" description="XdhC Rossmann" evidence="1">
    <location>
        <begin position="36"/>
        <end position="178"/>
    </location>
</feature>
<dbReference type="InterPro" id="IPR027051">
    <property type="entry name" value="XdhC_Rossmann_dom"/>
</dbReference>
<dbReference type="OrthoDB" id="61481at2"/>
<dbReference type="EMBL" id="AMXF01000583">
    <property type="protein sequence ID" value="ENO84742.1"/>
    <property type="molecule type" value="Genomic_DNA"/>
</dbReference>
<reference evidence="2 3" key="1">
    <citation type="submission" date="2012-09" db="EMBL/GenBank/DDBJ databases">
        <title>Draft Genome Sequences of 6 Strains from Genus Thauera.</title>
        <authorList>
            <person name="Liu B."/>
            <person name="Shapleigh J.P."/>
            <person name="Frostegard A.H."/>
        </authorList>
    </citation>
    <scope>NUCLEOTIDE SEQUENCE [LARGE SCALE GENOMIC DNA]</scope>
    <source>
        <strain evidence="2 3">B4P</strain>
    </source>
</reference>
<dbReference type="SUPFAM" id="SSF51735">
    <property type="entry name" value="NAD(P)-binding Rossmann-fold domains"/>
    <property type="match status" value="1"/>
</dbReference>
<dbReference type="Pfam" id="PF13478">
    <property type="entry name" value="XdhC_C"/>
    <property type="match status" value="1"/>
</dbReference>
<dbReference type="InterPro" id="IPR052698">
    <property type="entry name" value="MoCofactor_Util/Proc"/>
</dbReference>
<name>N6YQT7_9RHOO</name>
<gene>
    <name evidence="2" type="ORF">C667_24239</name>
</gene>
<accession>N6YQT7</accession>
<dbReference type="PANTHER" id="PTHR30388">
    <property type="entry name" value="ALDEHYDE OXIDOREDUCTASE MOLYBDENUM COFACTOR ASSEMBLY PROTEIN"/>
    <property type="match status" value="1"/>
</dbReference>
<dbReference type="Gene3D" id="3.40.50.720">
    <property type="entry name" value="NAD(P)-binding Rossmann-like Domain"/>
    <property type="match status" value="1"/>
</dbReference>
<dbReference type="AlphaFoldDB" id="N6YQT7"/>
<dbReference type="Proteomes" id="UP000013047">
    <property type="component" value="Unassembled WGS sequence"/>
</dbReference>
<proteinExistence type="predicted"/>
<keyword evidence="3" id="KW-1185">Reference proteome</keyword>
<evidence type="ECO:0000313" key="3">
    <source>
        <dbReference type="Proteomes" id="UP000013047"/>
    </source>
</evidence>
<dbReference type="InterPro" id="IPR014308">
    <property type="entry name" value="Xanthine_DH_XdhC"/>
</dbReference>
<protein>
    <submittedName>
        <fullName evidence="2">Xanthine dehydrogenase accessory protein XdhC</fullName>
    </submittedName>
</protein>
<evidence type="ECO:0000313" key="2">
    <source>
        <dbReference type="EMBL" id="ENO84742.1"/>
    </source>
</evidence>
<feature type="non-terminal residue" evidence="2">
    <location>
        <position position="178"/>
    </location>
</feature>
<sequence length="178" mass="18739">SSLLAGAGDSAALAAARPATGADSLIDVCVPPELQLMLFGAGHVGRALAEVLGRLPLRVRWIDARAQEFPASVAANIERRCTDTPEAEVGDAPADAVFLVLTHSHALDFELVRAILERGDFRLCGLLGSQSKRARFEQRLRARGVAEHAIARLHCPLGVPGLAGKEPEVIAIAIAAEV</sequence>
<dbReference type="PANTHER" id="PTHR30388:SF6">
    <property type="entry name" value="XANTHINE DEHYDROGENASE SUBUNIT A-RELATED"/>
    <property type="match status" value="1"/>
</dbReference>
<dbReference type="NCBIfam" id="TIGR02964">
    <property type="entry name" value="xanthine_xdhC"/>
    <property type="match status" value="1"/>
</dbReference>
<dbReference type="RefSeq" id="WP_004392306.1">
    <property type="nucleotide sequence ID" value="NZ_AMXF01000583.1"/>
</dbReference>
<dbReference type="InterPro" id="IPR036291">
    <property type="entry name" value="NAD(P)-bd_dom_sf"/>
</dbReference>